<feature type="domain" description="Gfo/Idh/MocA-like oxidoreductase N-terminal" evidence="1">
    <location>
        <begin position="15"/>
        <end position="120"/>
    </location>
</feature>
<dbReference type="InterPro" id="IPR051317">
    <property type="entry name" value="Gfo/Idh/MocA_oxidoreduct"/>
</dbReference>
<name>A0A1S8D938_9PROT</name>
<dbReference type="AlphaFoldDB" id="A0A1S8D938"/>
<proteinExistence type="predicted"/>
<dbReference type="Pfam" id="PF01408">
    <property type="entry name" value="GFO_IDH_MocA"/>
    <property type="match status" value="1"/>
</dbReference>
<comment type="caution">
    <text evidence="2">The sequence shown here is derived from an EMBL/GenBank/DDBJ whole genome shotgun (WGS) entry which is preliminary data.</text>
</comment>
<sequence>MSEAGTFQPGTGTVRLGIIGAGIMGERLLRAAAGQDRVQVAGLWDPAPEAVARLGAELPGTPFLRSAAAVIEAADCVYVASPPATHLPHARAALKAGKALFCEKPLAVDVADAGRFLREAHALPGAGGARAAVNFPFASSPTVERLGEWLAGGAIGQVESLAIAADFARWPRGWQHAAAGWLDGPAQGGFTREVVSHFLFLARRLFGPLVLLQAQALFPEAGRSERAIEARLTAGGLPLSLTGSVGRVAEDEANSFIATGASGAVRLRNWALAERRDAAGTWQGDPSAMPHERARPLTLQRQLDGVARMTRGEAHHLATLEEAYEVQSIVEAILRSGEEPLAG</sequence>
<dbReference type="Gene3D" id="3.30.360.10">
    <property type="entry name" value="Dihydrodipicolinate Reductase, domain 2"/>
    <property type="match status" value="1"/>
</dbReference>
<dbReference type="SUPFAM" id="SSF51735">
    <property type="entry name" value="NAD(P)-binding Rossmann-fold domains"/>
    <property type="match status" value="1"/>
</dbReference>
<dbReference type="EMBL" id="LLWF02000016">
    <property type="protein sequence ID" value="ONH83865.1"/>
    <property type="molecule type" value="Genomic_DNA"/>
</dbReference>
<dbReference type="PANTHER" id="PTHR43708:SF4">
    <property type="entry name" value="OXIDOREDUCTASE YCEM-RELATED"/>
    <property type="match status" value="1"/>
</dbReference>
<dbReference type="GO" id="GO:0000166">
    <property type="term" value="F:nucleotide binding"/>
    <property type="evidence" value="ECO:0007669"/>
    <property type="project" value="InterPro"/>
</dbReference>
<evidence type="ECO:0000313" key="3">
    <source>
        <dbReference type="Proteomes" id="UP000054844"/>
    </source>
</evidence>
<dbReference type="InterPro" id="IPR000683">
    <property type="entry name" value="Gfo/Idh/MocA-like_OxRdtase_N"/>
</dbReference>
<dbReference type="Proteomes" id="UP000054844">
    <property type="component" value="Unassembled WGS sequence"/>
</dbReference>
<dbReference type="PANTHER" id="PTHR43708">
    <property type="entry name" value="CONSERVED EXPRESSED OXIDOREDUCTASE (EUROFUNG)"/>
    <property type="match status" value="1"/>
</dbReference>
<keyword evidence="3" id="KW-1185">Reference proteome</keyword>
<evidence type="ECO:0000259" key="1">
    <source>
        <dbReference type="Pfam" id="PF01408"/>
    </source>
</evidence>
<evidence type="ECO:0000313" key="2">
    <source>
        <dbReference type="EMBL" id="ONH83865.1"/>
    </source>
</evidence>
<dbReference type="OrthoDB" id="9781031at2"/>
<dbReference type="Gene3D" id="3.40.50.720">
    <property type="entry name" value="NAD(P)-binding Rossmann-like Domain"/>
    <property type="match status" value="1"/>
</dbReference>
<dbReference type="InterPro" id="IPR036291">
    <property type="entry name" value="NAD(P)-bd_dom_sf"/>
</dbReference>
<protein>
    <submittedName>
        <fullName evidence="2">Oxidoreductase</fullName>
    </submittedName>
</protein>
<gene>
    <name evidence="2" type="ORF">APZ41_007285</name>
</gene>
<dbReference type="STRING" id="207340.APZ41_007285"/>
<organism evidence="2 3">
    <name type="scientific">Roseomonas mucosa</name>
    <dbReference type="NCBI Taxonomy" id="207340"/>
    <lineage>
        <taxon>Bacteria</taxon>
        <taxon>Pseudomonadati</taxon>
        <taxon>Pseudomonadota</taxon>
        <taxon>Alphaproteobacteria</taxon>
        <taxon>Acetobacterales</taxon>
        <taxon>Roseomonadaceae</taxon>
        <taxon>Roseomonas</taxon>
    </lineage>
</organism>
<dbReference type="SUPFAM" id="SSF55347">
    <property type="entry name" value="Glyceraldehyde-3-phosphate dehydrogenase-like, C-terminal domain"/>
    <property type="match status" value="1"/>
</dbReference>
<reference evidence="2" key="1">
    <citation type="submission" date="2016-12" db="EMBL/GenBank/DDBJ databases">
        <title>Draft genome sequence of Roseomonas mucosa strain AU37, isolated from a peripheral intravenous catheter.</title>
        <authorList>
            <person name="Choudhury M.A."/>
            <person name="Sidjabat H.E."/>
            <person name="Wailan A.M."/>
            <person name="Zhang L."/>
            <person name="Marsh N.M."/>
            <person name="Rickard C.M."/>
            <person name="Davies M."/>
            <person name="Mcmillan D.J."/>
        </authorList>
    </citation>
    <scope>NUCLEOTIDE SEQUENCE [LARGE SCALE GENOMIC DNA]</scope>
    <source>
        <strain evidence="2">AU37</strain>
    </source>
</reference>
<dbReference type="RefSeq" id="WP_058390632.1">
    <property type="nucleotide sequence ID" value="NZ_CP034924.1"/>
</dbReference>
<accession>A0A1S8D938</accession>